<dbReference type="AlphaFoldDB" id="G9XGI6"/>
<comment type="caution">
    <text evidence="1">The sequence shown here is derived from an EMBL/GenBank/DDBJ whole genome shotgun (WGS) entry which is preliminary data.</text>
</comment>
<sequence>MKKLGQINTTFPTDESEHPLKKNANTLAFETGNTKSVTQPAKHRIILVE</sequence>
<dbReference type="Proteomes" id="UP000004416">
    <property type="component" value="Unassembled WGS sequence"/>
</dbReference>
<evidence type="ECO:0000313" key="1">
    <source>
        <dbReference type="EMBL" id="EHL09234.1"/>
    </source>
</evidence>
<dbReference type="EMBL" id="AFZX01000003">
    <property type="protein sequence ID" value="EHL09234.1"/>
    <property type="molecule type" value="Genomic_DNA"/>
</dbReference>
<dbReference type="HOGENOM" id="CLU_3134869_0_0_9"/>
<proteinExistence type="predicted"/>
<gene>
    <name evidence="1" type="ORF">HMPREF0322_00052</name>
</gene>
<name>G9XGI6_DESHA</name>
<protein>
    <submittedName>
        <fullName evidence="1">Uncharacterized protein</fullName>
    </submittedName>
</protein>
<organism evidence="1 2">
    <name type="scientific">Desulfitobacterium hafniense DP7</name>
    <dbReference type="NCBI Taxonomy" id="537010"/>
    <lineage>
        <taxon>Bacteria</taxon>
        <taxon>Bacillati</taxon>
        <taxon>Bacillota</taxon>
        <taxon>Clostridia</taxon>
        <taxon>Eubacteriales</taxon>
        <taxon>Desulfitobacteriaceae</taxon>
        <taxon>Desulfitobacterium</taxon>
    </lineage>
</organism>
<reference evidence="1 2" key="1">
    <citation type="submission" date="2011-08" db="EMBL/GenBank/DDBJ databases">
        <authorList>
            <person name="Weinstock G."/>
            <person name="Sodergren E."/>
            <person name="Clifton S."/>
            <person name="Fulton L."/>
            <person name="Fulton B."/>
            <person name="Courtney L."/>
            <person name="Fronick C."/>
            <person name="Harrison M."/>
            <person name="Strong C."/>
            <person name="Farmer C."/>
            <person name="Delahaunty K."/>
            <person name="Markovic C."/>
            <person name="Hall O."/>
            <person name="Minx P."/>
            <person name="Tomlinson C."/>
            <person name="Mitreva M."/>
            <person name="Hou S."/>
            <person name="Chen J."/>
            <person name="Wollam A."/>
            <person name="Pepin K.H."/>
            <person name="Johnson M."/>
            <person name="Bhonagiri V."/>
            <person name="Zhang X."/>
            <person name="Suruliraj S."/>
            <person name="Warren W."/>
            <person name="Chinwalla A."/>
            <person name="Mardis E.R."/>
            <person name="Wilson R.K."/>
        </authorList>
    </citation>
    <scope>NUCLEOTIDE SEQUENCE [LARGE SCALE GENOMIC DNA]</scope>
    <source>
        <strain evidence="1 2">DP7</strain>
    </source>
</reference>
<evidence type="ECO:0000313" key="2">
    <source>
        <dbReference type="Proteomes" id="UP000004416"/>
    </source>
</evidence>
<accession>G9XGI6</accession>